<keyword evidence="2" id="KW-1185">Reference proteome</keyword>
<reference evidence="1" key="1">
    <citation type="journal article" date="2020" name="Nat. Commun.">
        <title>Large-scale genome sequencing of mycorrhizal fungi provides insights into the early evolution of symbiotic traits.</title>
        <authorList>
            <person name="Miyauchi S."/>
            <person name="Kiss E."/>
            <person name="Kuo A."/>
            <person name="Drula E."/>
            <person name="Kohler A."/>
            <person name="Sanchez-Garcia M."/>
            <person name="Morin E."/>
            <person name="Andreopoulos B."/>
            <person name="Barry K.W."/>
            <person name="Bonito G."/>
            <person name="Buee M."/>
            <person name="Carver A."/>
            <person name="Chen C."/>
            <person name="Cichocki N."/>
            <person name="Clum A."/>
            <person name="Culley D."/>
            <person name="Crous P.W."/>
            <person name="Fauchery L."/>
            <person name="Girlanda M."/>
            <person name="Hayes R.D."/>
            <person name="Keri Z."/>
            <person name="LaButti K."/>
            <person name="Lipzen A."/>
            <person name="Lombard V."/>
            <person name="Magnuson J."/>
            <person name="Maillard F."/>
            <person name="Murat C."/>
            <person name="Nolan M."/>
            <person name="Ohm R.A."/>
            <person name="Pangilinan J."/>
            <person name="Pereira M.F."/>
            <person name="Perotto S."/>
            <person name="Peter M."/>
            <person name="Pfister S."/>
            <person name="Riley R."/>
            <person name="Sitrit Y."/>
            <person name="Stielow J.B."/>
            <person name="Szollosi G."/>
            <person name="Zifcakova L."/>
            <person name="Stursova M."/>
            <person name="Spatafora J.W."/>
            <person name="Tedersoo L."/>
            <person name="Vaario L.M."/>
            <person name="Yamada A."/>
            <person name="Yan M."/>
            <person name="Wang P."/>
            <person name="Xu J."/>
            <person name="Bruns T."/>
            <person name="Baldrian P."/>
            <person name="Vilgalys R."/>
            <person name="Dunand C."/>
            <person name="Henrissat B."/>
            <person name="Grigoriev I.V."/>
            <person name="Hibbett D."/>
            <person name="Nagy L.G."/>
            <person name="Martin F.M."/>
        </authorList>
    </citation>
    <scope>NUCLEOTIDE SEQUENCE</scope>
    <source>
        <strain evidence="1">UP504</strain>
    </source>
</reference>
<organism evidence="1 2">
    <name type="scientific">Hydnum rufescens UP504</name>
    <dbReference type="NCBI Taxonomy" id="1448309"/>
    <lineage>
        <taxon>Eukaryota</taxon>
        <taxon>Fungi</taxon>
        <taxon>Dikarya</taxon>
        <taxon>Basidiomycota</taxon>
        <taxon>Agaricomycotina</taxon>
        <taxon>Agaricomycetes</taxon>
        <taxon>Cantharellales</taxon>
        <taxon>Hydnaceae</taxon>
        <taxon>Hydnum</taxon>
    </lineage>
</organism>
<accession>A0A9P6ABJ6</accession>
<evidence type="ECO:0000313" key="2">
    <source>
        <dbReference type="Proteomes" id="UP000886523"/>
    </source>
</evidence>
<dbReference type="EMBL" id="MU129531">
    <property type="protein sequence ID" value="KAF9502909.1"/>
    <property type="molecule type" value="Genomic_DNA"/>
</dbReference>
<protein>
    <submittedName>
        <fullName evidence="1">Uncharacterized protein</fullName>
    </submittedName>
</protein>
<evidence type="ECO:0000313" key="1">
    <source>
        <dbReference type="EMBL" id="KAF9502909.1"/>
    </source>
</evidence>
<dbReference type="Proteomes" id="UP000886523">
    <property type="component" value="Unassembled WGS sequence"/>
</dbReference>
<gene>
    <name evidence="1" type="ORF">BS47DRAFT_1402967</name>
</gene>
<sequence>MPSRPPSVHLMAWPSSPTAFVLFRHLEHFGEWTAHPGITVLGAISLPRSALDRAIQIAVIFSLRPFSCGLFPRESNPG</sequence>
<dbReference type="AlphaFoldDB" id="A0A9P6ABJ6"/>
<name>A0A9P6ABJ6_9AGAM</name>
<comment type="caution">
    <text evidence="1">The sequence shown here is derived from an EMBL/GenBank/DDBJ whole genome shotgun (WGS) entry which is preliminary data.</text>
</comment>
<proteinExistence type="predicted"/>